<name>A0ABR9XS26_9CHLB</name>
<accession>A0ABR9XS26</accession>
<reference evidence="2 3" key="1">
    <citation type="journal article" date="2020" name="Microorganisms">
        <title>Simultaneous Genome Sequencing of Prosthecochloris ethylica and Desulfuromonas acetoxidans within a Syntrophic Mixture Reveals Unique Pili and Protein Interactions.</title>
        <authorList>
            <person name="Kyndt J.A."/>
            <person name="Van Beeumen J.J."/>
            <person name="Meyer T.E."/>
        </authorList>
    </citation>
    <scope>NUCLEOTIDE SEQUENCE [LARGE SCALE GENOMIC DNA]</scope>
    <source>
        <strain evidence="2 3">N3</strain>
    </source>
</reference>
<evidence type="ECO:0000313" key="3">
    <source>
        <dbReference type="Proteomes" id="UP000619838"/>
    </source>
</evidence>
<protein>
    <recommendedName>
        <fullName evidence="4">DUF4760 domain-containing protein</fullName>
    </recommendedName>
</protein>
<proteinExistence type="predicted"/>
<evidence type="ECO:0000256" key="1">
    <source>
        <dbReference type="SAM" id="Phobius"/>
    </source>
</evidence>
<comment type="caution">
    <text evidence="2">The sequence shown here is derived from an EMBL/GenBank/DDBJ whole genome shotgun (WGS) entry which is preliminary data.</text>
</comment>
<feature type="transmembrane region" description="Helical" evidence="1">
    <location>
        <begin position="6"/>
        <end position="23"/>
    </location>
</feature>
<evidence type="ECO:0008006" key="4">
    <source>
        <dbReference type="Google" id="ProtNLM"/>
    </source>
</evidence>
<evidence type="ECO:0000313" key="2">
    <source>
        <dbReference type="EMBL" id="MBF0636852.1"/>
    </source>
</evidence>
<sequence length="142" mass="17098">MLFSEAISVLAVFVALVALWWEVKQNTQQAKIQNFLAYTQRYQEIMANLPCDIDRDSFSLDSLDLQKKEYVLRWIRAYYDLCSEEYYLYRQRLIDKNVWLLWEMGMKDSFNRRGFVEGWEFVQSNQYYSKSFAEYVGKTKNG</sequence>
<dbReference type="RefSeq" id="WP_194185830.1">
    <property type="nucleotide sequence ID" value="NZ_JADGIH010000001.1"/>
</dbReference>
<dbReference type="Proteomes" id="UP000619838">
    <property type="component" value="Unassembled WGS sequence"/>
</dbReference>
<keyword evidence="1" id="KW-0472">Membrane</keyword>
<keyword evidence="3" id="KW-1185">Reference proteome</keyword>
<keyword evidence="1" id="KW-1133">Transmembrane helix</keyword>
<keyword evidence="1" id="KW-0812">Transmembrane</keyword>
<gene>
    <name evidence="2" type="ORF">INT08_06660</name>
</gene>
<organism evidence="2 3">
    <name type="scientific">Prosthecochloris ethylica</name>
    <dbReference type="NCBI Taxonomy" id="2743976"/>
    <lineage>
        <taxon>Bacteria</taxon>
        <taxon>Pseudomonadati</taxon>
        <taxon>Chlorobiota</taxon>
        <taxon>Chlorobiia</taxon>
        <taxon>Chlorobiales</taxon>
        <taxon>Chlorobiaceae</taxon>
        <taxon>Prosthecochloris</taxon>
    </lineage>
</organism>
<dbReference type="EMBL" id="JADGII010000009">
    <property type="protein sequence ID" value="MBF0636852.1"/>
    <property type="molecule type" value="Genomic_DNA"/>
</dbReference>